<dbReference type="SUPFAM" id="SSF75169">
    <property type="entry name" value="DsrEFH-like"/>
    <property type="match status" value="1"/>
</dbReference>
<dbReference type="InterPro" id="IPR003787">
    <property type="entry name" value="Sulphur_relay_DsrE/F-like"/>
</dbReference>
<dbReference type="RefSeq" id="WP_057779636.1">
    <property type="nucleotide sequence ID" value="NZ_AYYY01000043.1"/>
</dbReference>
<dbReference type="PANTHER" id="PTHR37691:SF1">
    <property type="entry name" value="BLR3518 PROTEIN"/>
    <property type="match status" value="1"/>
</dbReference>
<dbReference type="InterPro" id="IPR027396">
    <property type="entry name" value="DsrEFH-like"/>
</dbReference>
<organism evidence="1 2">
    <name type="scientific">Paucilactobacillus vaccinostercus DSM 20634</name>
    <dbReference type="NCBI Taxonomy" id="1423813"/>
    <lineage>
        <taxon>Bacteria</taxon>
        <taxon>Bacillati</taxon>
        <taxon>Bacillota</taxon>
        <taxon>Bacilli</taxon>
        <taxon>Lactobacillales</taxon>
        <taxon>Lactobacillaceae</taxon>
        <taxon>Paucilactobacillus</taxon>
    </lineage>
</organism>
<name>A0A0R2A1L5_9LACO</name>
<dbReference type="STRING" id="1423813.FC26_GL002352"/>
<evidence type="ECO:0000313" key="2">
    <source>
        <dbReference type="Proteomes" id="UP000051733"/>
    </source>
</evidence>
<accession>A0A0R2A1L5</accession>
<gene>
    <name evidence="1" type="ORF">FC26_GL002352</name>
</gene>
<reference evidence="1 2" key="1">
    <citation type="journal article" date="2015" name="Genome Announc.">
        <title>Expanding the biotechnology potential of lactobacilli through comparative genomics of 213 strains and associated genera.</title>
        <authorList>
            <person name="Sun Z."/>
            <person name="Harris H.M."/>
            <person name="McCann A."/>
            <person name="Guo C."/>
            <person name="Argimon S."/>
            <person name="Zhang W."/>
            <person name="Yang X."/>
            <person name="Jeffery I.B."/>
            <person name="Cooney J.C."/>
            <person name="Kagawa T.F."/>
            <person name="Liu W."/>
            <person name="Song Y."/>
            <person name="Salvetti E."/>
            <person name="Wrobel A."/>
            <person name="Rasinkangas P."/>
            <person name="Parkhill J."/>
            <person name="Rea M.C."/>
            <person name="O'Sullivan O."/>
            <person name="Ritari J."/>
            <person name="Douillard F.P."/>
            <person name="Paul Ross R."/>
            <person name="Yang R."/>
            <person name="Briner A.E."/>
            <person name="Felis G.E."/>
            <person name="de Vos W.M."/>
            <person name="Barrangou R."/>
            <person name="Klaenhammer T.R."/>
            <person name="Caufield P.W."/>
            <person name="Cui Y."/>
            <person name="Zhang H."/>
            <person name="O'Toole P.W."/>
        </authorList>
    </citation>
    <scope>NUCLEOTIDE SEQUENCE [LARGE SCALE GENOMIC DNA]</scope>
    <source>
        <strain evidence="1 2">DSM 20634</strain>
    </source>
</reference>
<evidence type="ECO:0000313" key="1">
    <source>
        <dbReference type="EMBL" id="KRM61134.1"/>
    </source>
</evidence>
<protein>
    <submittedName>
        <fullName evidence="1">Uncharacterized protein</fullName>
    </submittedName>
</protein>
<dbReference type="Pfam" id="PF02635">
    <property type="entry name" value="DsrE"/>
    <property type="match status" value="1"/>
</dbReference>
<comment type="caution">
    <text evidence="1">The sequence shown here is derived from an EMBL/GenBank/DDBJ whole genome shotgun (WGS) entry which is preliminary data.</text>
</comment>
<keyword evidence="2" id="KW-1185">Reference proteome</keyword>
<dbReference type="PATRIC" id="fig|1423813.3.peg.2399"/>
<dbReference type="EMBL" id="AYYY01000043">
    <property type="protein sequence ID" value="KRM61134.1"/>
    <property type="molecule type" value="Genomic_DNA"/>
</dbReference>
<dbReference type="PANTHER" id="PTHR37691">
    <property type="entry name" value="BLR3518 PROTEIN"/>
    <property type="match status" value="1"/>
</dbReference>
<dbReference type="Proteomes" id="UP000051733">
    <property type="component" value="Unassembled WGS sequence"/>
</dbReference>
<dbReference type="Gene3D" id="3.40.1260.10">
    <property type="entry name" value="DsrEFH-like"/>
    <property type="match status" value="1"/>
</dbReference>
<proteinExistence type="predicted"/>
<sequence length="104" mass="11786">MKIVFHIDDPIKAPQLKANIENALNILPEVQLTVVAIGDGTEIYSQERFQQFMQTHAMVEFEACRNSLRTRQIKEQSIKPATVVPAGSLRLAELQQNGYSYIKL</sequence>
<dbReference type="AlphaFoldDB" id="A0A0R2A1L5"/>